<dbReference type="Gene3D" id="2.70.98.30">
    <property type="entry name" value="Golgi alpha-mannosidase II, domain 4"/>
    <property type="match status" value="1"/>
</dbReference>
<dbReference type="SUPFAM" id="SSF88688">
    <property type="entry name" value="Families 57/38 glycoside transferase middle domain"/>
    <property type="match status" value="1"/>
</dbReference>
<dbReference type="CDD" id="cd10810">
    <property type="entry name" value="GH38N_AMII_LAM_like"/>
    <property type="match status" value="1"/>
</dbReference>
<dbReference type="InterPro" id="IPR011330">
    <property type="entry name" value="Glyco_hydro/deAcase_b/a-brl"/>
</dbReference>
<keyword evidence="8" id="KW-0325">Glycoprotein</keyword>
<name>A0A9Q1KI13_9CARY</name>
<evidence type="ECO:0000256" key="9">
    <source>
        <dbReference type="ARBA" id="ARBA00023295"/>
    </source>
</evidence>
<dbReference type="InterPro" id="IPR011682">
    <property type="entry name" value="Glyco_hydro_38_C"/>
</dbReference>
<keyword evidence="6 10" id="KW-0862">Zinc</keyword>
<dbReference type="InterPro" id="IPR015341">
    <property type="entry name" value="Glyco_hydro_38_cen"/>
</dbReference>
<proteinExistence type="inferred from homology"/>
<dbReference type="FunFam" id="2.60.40.1360:FF:000001">
    <property type="entry name" value="Alpha-mannosidase"/>
    <property type="match status" value="1"/>
</dbReference>
<evidence type="ECO:0000259" key="11">
    <source>
        <dbReference type="SMART" id="SM00872"/>
    </source>
</evidence>
<evidence type="ECO:0000256" key="6">
    <source>
        <dbReference type="ARBA" id="ARBA00022833"/>
    </source>
</evidence>
<gene>
    <name evidence="12" type="ORF">Cgig2_019584</name>
</gene>
<dbReference type="Gene3D" id="1.20.1270.50">
    <property type="entry name" value="Glycoside hydrolase family 38, central domain"/>
    <property type="match status" value="2"/>
</dbReference>
<dbReference type="InterPro" id="IPR013780">
    <property type="entry name" value="Glyco_hydro_b"/>
</dbReference>
<dbReference type="InterPro" id="IPR037094">
    <property type="entry name" value="Glyco_hydro_38_cen_sf"/>
</dbReference>
<feature type="signal peptide" evidence="10">
    <location>
        <begin position="1"/>
        <end position="34"/>
    </location>
</feature>
<dbReference type="SUPFAM" id="SSF88713">
    <property type="entry name" value="Glycoside hydrolase/deacetylase"/>
    <property type="match status" value="2"/>
</dbReference>
<feature type="domain" description="Glycoside hydrolase family 38 central" evidence="11">
    <location>
        <begin position="533"/>
        <end position="607"/>
    </location>
</feature>
<dbReference type="PANTHER" id="PTHR11607">
    <property type="entry name" value="ALPHA-MANNOSIDASE"/>
    <property type="match status" value="1"/>
</dbReference>
<organism evidence="12 13">
    <name type="scientific">Carnegiea gigantea</name>
    <dbReference type="NCBI Taxonomy" id="171969"/>
    <lineage>
        <taxon>Eukaryota</taxon>
        <taxon>Viridiplantae</taxon>
        <taxon>Streptophyta</taxon>
        <taxon>Embryophyta</taxon>
        <taxon>Tracheophyta</taxon>
        <taxon>Spermatophyta</taxon>
        <taxon>Magnoliopsida</taxon>
        <taxon>eudicotyledons</taxon>
        <taxon>Gunneridae</taxon>
        <taxon>Pentapetalae</taxon>
        <taxon>Caryophyllales</taxon>
        <taxon>Cactineae</taxon>
        <taxon>Cactaceae</taxon>
        <taxon>Cactoideae</taxon>
        <taxon>Echinocereeae</taxon>
        <taxon>Carnegiea</taxon>
    </lineage>
</organism>
<dbReference type="FunFam" id="1.20.1270.50:FF:000002">
    <property type="entry name" value="Alpha-mannosidase"/>
    <property type="match status" value="1"/>
</dbReference>
<dbReference type="GO" id="GO:0046872">
    <property type="term" value="F:metal ion binding"/>
    <property type="evidence" value="ECO:0007669"/>
    <property type="project" value="UniProtKB-KW"/>
</dbReference>
<dbReference type="Pfam" id="PF17677">
    <property type="entry name" value="Glyco_hydro38C2"/>
    <property type="match status" value="1"/>
</dbReference>
<dbReference type="GO" id="GO:0030246">
    <property type="term" value="F:carbohydrate binding"/>
    <property type="evidence" value="ECO:0007669"/>
    <property type="project" value="InterPro"/>
</dbReference>
<dbReference type="Proteomes" id="UP001153076">
    <property type="component" value="Unassembled WGS sequence"/>
</dbReference>
<dbReference type="Gene3D" id="3.20.110.10">
    <property type="entry name" value="Glycoside hydrolase 38, N terminal domain"/>
    <property type="match status" value="2"/>
</dbReference>
<evidence type="ECO:0000256" key="5">
    <source>
        <dbReference type="ARBA" id="ARBA00022801"/>
    </source>
</evidence>
<comment type="cofactor">
    <cofactor evidence="10">
        <name>Zn(2+)</name>
        <dbReference type="ChEBI" id="CHEBI:29105"/>
    </cofactor>
    <text evidence="10">Binds 1 zinc ion per subunit.</text>
</comment>
<keyword evidence="4 10" id="KW-0479">Metal-binding</keyword>
<dbReference type="InterPro" id="IPR000602">
    <property type="entry name" value="Glyco_hydro_38_N"/>
</dbReference>
<keyword evidence="7" id="KW-1015">Disulfide bond</keyword>
<evidence type="ECO:0000256" key="7">
    <source>
        <dbReference type="ARBA" id="ARBA00023157"/>
    </source>
</evidence>
<dbReference type="PANTHER" id="PTHR11607:SF61">
    <property type="entry name" value="ALPHA-MANNOSIDASE"/>
    <property type="match status" value="1"/>
</dbReference>
<dbReference type="EC" id="3.2.1.-" evidence="10"/>
<evidence type="ECO:0000256" key="3">
    <source>
        <dbReference type="ARBA" id="ARBA00012752"/>
    </source>
</evidence>
<dbReference type="InterPro" id="IPR050843">
    <property type="entry name" value="Glycosyl_Hydrlase_38"/>
</dbReference>
<evidence type="ECO:0000256" key="10">
    <source>
        <dbReference type="RuleBase" id="RU361199"/>
    </source>
</evidence>
<evidence type="ECO:0000256" key="2">
    <source>
        <dbReference type="ARBA" id="ARBA00009792"/>
    </source>
</evidence>
<accession>A0A9Q1KI13</accession>
<dbReference type="FunFam" id="1.20.1270.50:FF:000003">
    <property type="entry name" value="Alpha-mannosidase"/>
    <property type="match status" value="1"/>
</dbReference>
<keyword evidence="5 10" id="KW-0378">Hydrolase</keyword>
<evidence type="ECO:0000256" key="1">
    <source>
        <dbReference type="ARBA" id="ARBA00000365"/>
    </source>
</evidence>
<evidence type="ECO:0000313" key="13">
    <source>
        <dbReference type="Proteomes" id="UP001153076"/>
    </source>
</evidence>
<dbReference type="Gene3D" id="2.60.40.1180">
    <property type="entry name" value="Golgi alpha-mannosidase II"/>
    <property type="match status" value="1"/>
</dbReference>
<dbReference type="GO" id="GO:0004559">
    <property type="term" value="F:alpha-mannosidase activity"/>
    <property type="evidence" value="ECO:0007669"/>
    <property type="project" value="UniProtKB-EC"/>
</dbReference>
<dbReference type="InterPro" id="IPR028995">
    <property type="entry name" value="Glyco_hydro_57/38_cen_sf"/>
</dbReference>
<comment type="caution">
    <text evidence="12">The sequence shown here is derived from an EMBL/GenBank/DDBJ whole genome shotgun (WGS) entry which is preliminary data.</text>
</comment>
<feature type="chain" id="PRO_5040532512" description="Alpha-mannosidase" evidence="10">
    <location>
        <begin position="35"/>
        <end position="1208"/>
    </location>
</feature>
<evidence type="ECO:0000313" key="12">
    <source>
        <dbReference type="EMBL" id="KAJ8443602.1"/>
    </source>
</evidence>
<dbReference type="AlphaFoldDB" id="A0A9Q1KI13"/>
<dbReference type="SMART" id="SM00872">
    <property type="entry name" value="Alpha-mann_mid"/>
    <property type="match status" value="1"/>
</dbReference>
<comment type="catalytic activity">
    <reaction evidence="1">
        <text>Hydrolysis of terminal, non-reducing alpha-D-mannose residues in alpha-D-mannosides.</text>
        <dbReference type="EC" id="3.2.1.24"/>
    </reaction>
</comment>
<evidence type="ECO:0000256" key="8">
    <source>
        <dbReference type="ARBA" id="ARBA00023180"/>
    </source>
</evidence>
<dbReference type="InterPro" id="IPR041147">
    <property type="entry name" value="GH38_C"/>
</dbReference>
<dbReference type="SUPFAM" id="SSF74650">
    <property type="entry name" value="Galactose mutarotase-like"/>
    <property type="match status" value="1"/>
</dbReference>
<sequence>MPLEAKTGSGREVEGLLIPSLLLLAFLPSPPADGGFIVPSSSLLLKMTVDKDNQTRDLEAASLAVGLLLLSMPLLPRLKLNGSFPRLLKLILATPISEYWMLDMGKFVAASVLLFIFAVLHSFESICCIKYETGAGLVEDKLNVHLVLHTHDDVGWLKTVDQYYVGSNITIQNACVENVLDSAVEALRCDPNRKFVYAEQVGTLINKFWAMFVPLFKLHQKYGIVYHFMFMSGFLPEVVGNARQGNTSRSEKIGGRSAVRIRVQFLTPAFSVSVDNEAENLVVMFHSSSLWFYSNGGWSMHDEATCHYIDMIDQTTLGHRFIKDQFNKTPRAGWQIDSFGHSALQAYLLGAELGFDSVHFARIDYQDRHKRKNHKSLETVWRGSKTFGRSSQYCFHLDLSLIFSNAFPVHYGPPDKFHFEVSDQRSVPVQDNPLLNDYNVKERVNDFVNAAMVQANVTRTNHIMWTMGGDFEYQYAESWFRQMDKLIHYVNKDGQVNALYSTPSIYTDAKHAANGSWPLKSDDYFPYADAEHSYWTGFFSSRPAFKRYVRALSGYYLAVRQLEHLSGTKSAGPNTFRLGEALGIAQHHDAVTGTAKQHTTDDYMERLAAGASEAEAVAGSALSCLLDTNSKSQCDVSTNFSQCQLLNISYCPATEEEIPRGKSLVVVAYNPLGWNRTDVIRIPLLKKCLNCLVFKMIVLLSTSESKFGQVDNGDLVVQDSLGGMVEAQYIDMDNMTTNLRNFYLKAYLGISSDKVPKYWLCFEVSLPALGWNTYFVSVRTGEEGIKRTHQSVVDVRQRQTVDIGPGNLKMAFSSSGQLMRMFNLKNGVDLPIQQNFLCYSSSMFDDGQASGAYVFRPTGHTLVMNCTAPMVVVRGPIVDEIHQQFDSWIYQVTRLYKYREHAEVEFTVGPIPVDYVGKEVITRMKTNMFTNREFYTDSNGRDFLKRIRNKREDWELSVNEPVAGNYYPINLGIYVNDSTYELSVLVDRATGGSSIKDGEIELMLHRRLASDDNKGVEEILSEEVCVKDKCEGLRVRGNYYMGFHKLGGGAQWRRITGQEIYSPLLLAFTHENSEKWKASRSTMATSMDSNYSLPLNVALITLQELEDKTVLLRLAHLYEAGEDAEYSKLAKVELKKMFYGKEIKEMNEMSLSANQKKSEMRPRLEWRVEGDHKAAKHERMPLRGGPVNGSTLVVELAPMEIRTFLLKF</sequence>
<keyword evidence="10" id="KW-0732">Signal</keyword>
<reference evidence="12" key="1">
    <citation type="submission" date="2022-04" db="EMBL/GenBank/DDBJ databases">
        <title>Carnegiea gigantea Genome sequencing and assembly v2.</title>
        <authorList>
            <person name="Copetti D."/>
            <person name="Sanderson M.J."/>
            <person name="Burquez A."/>
            <person name="Wojciechowski M.F."/>
        </authorList>
    </citation>
    <scope>NUCLEOTIDE SEQUENCE</scope>
    <source>
        <strain evidence="12">SGP5-SGP5p</strain>
        <tissue evidence="12">Aerial part</tissue>
    </source>
</reference>
<comment type="similarity">
    <text evidence="2 10">Belongs to the glycosyl hydrolase 38 family.</text>
</comment>
<evidence type="ECO:0000256" key="4">
    <source>
        <dbReference type="ARBA" id="ARBA00022723"/>
    </source>
</evidence>
<protein>
    <recommendedName>
        <fullName evidence="3 10">Alpha-mannosidase</fullName>
        <ecNumber evidence="10">3.2.1.-</ecNumber>
    </recommendedName>
</protein>
<dbReference type="InterPro" id="IPR027291">
    <property type="entry name" value="Glyco_hydro_38_N_sf"/>
</dbReference>
<dbReference type="Pfam" id="PF01074">
    <property type="entry name" value="Glyco_hydro_38N"/>
    <property type="match status" value="2"/>
</dbReference>
<dbReference type="Gene3D" id="2.60.40.1360">
    <property type="match status" value="1"/>
</dbReference>
<dbReference type="Pfam" id="PF07748">
    <property type="entry name" value="Glyco_hydro_38C"/>
    <property type="match status" value="1"/>
</dbReference>
<dbReference type="Pfam" id="PF09261">
    <property type="entry name" value="Alpha-mann_mid"/>
    <property type="match status" value="1"/>
</dbReference>
<dbReference type="GO" id="GO:0006013">
    <property type="term" value="P:mannose metabolic process"/>
    <property type="evidence" value="ECO:0007669"/>
    <property type="project" value="InterPro"/>
</dbReference>
<dbReference type="EMBL" id="JAKOGI010000115">
    <property type="protein sequence ID" value="KAJ8443602.1"/>
    <property type="molecule type" value="Genomic_DNA"/>
</dbReference>
<dbReference type="OrthoDB" id="2016903at2759"/>
<keyword evidence="9 10" id="KW-0326">Glycosidase</keyword>
<dbReference type="InterPro" id="IPR011013">
    <property type="entry name" value="Gal_mutarotase_sf_dom"/>
</dbReference>
<keyword evidence="13" id="KW-1185">Reference proteome</keyword>